<keyword evidence="2" id="KW-0489">Methyltransferase</keyword>
<organism evidence="2 3">
    <name type="scientific">Lonepinella koalarum</name>
    <dbReference type="NCBI Taxonomy" id="53417"/>
    <lineage>
        <taxon>Bacteria</taxon>
        <taxon>Pseudomonadati</taxon>
        <taxon>Pseudomonadota</taxon>
        <taxon>Gammaproteobacteria</taxon>
        <taxon>Pasteurellales</taxon>
        <taxon>Pasteurellaceae</taxon>
        <taxon>Lonepinella</taxon>
    </lineage>
</organism>
<evidence type="ECO:0000259" key="1">
    <source>
        <dbReference type="Pfam" id="PF13649"/>
    </source>
</evidence>
<reference evidence="2 3" key="1">
    <citation type="submission" date="2019-03" db="EMBL/GenBank/DDBJ databases">
        <title>Genomic Encyclopedia of Type Strains, Phase IV (KMG-IV): sequencing the most valuable type-strain genomes for metagenomic binning, comparative biology and taxonomic classification.</title>
        <authorList>
            <person name="Goeker M."/>
        </authorList>
    </citation>
    <scope>NUCLEOTIDE SEQUENCE [LARGE SCALE GENOMIC DNA]</scope>
    <source>
        <strain evidence="2 3">DSM 10053</strain>
    </source>
</reference>
<dbReference type="GO" id="GO:0032259">
    <property type="term" value="P:methylation"/>
    <property type="evidence" value="ECO:0007669"/>
    <property type="project" value="UniProtKB-KW"/>
</dbReference>
<sequence length="273" mass="31438">MHSINDINFSELYKNHIQVATREPKQPQDWDRKAEQMQTSQFDLKNNYVQAFLSRMDLRDVNSVLDVGCGGGAIALACAPYVQRVYGLDYSQGMLNLLQLRSQHLNIHNILPILRAWDDDWFDVPECDVCVSSRSSMVNDLQSALDKLNAKAQKAVYMTMTVDKDFIDRDILRFIDRDGVGFPNYIYAVNMLYQQGYQVKVDFLESGCGLVAPQREKSAVISEQDFIRTVKWSIGSNLSEVEMAKLKDYYQQHQGKVNVRPAMKKWAFLSWEK</sequence>
<dbReference type="GO" id="GO:0008168">
    <property type="term" value="F:methyltransferase activity"/>
    <property type="evidence" value="ECO:0007669"/>
    <property type="project" value="UniProtKB-KW"/>
</dbReference>
<protein>
    <submittedName>
        <fullName evidence="2">Methyltransferase family protein</fullName>
    </submittedName>
</protein>
<dbReference type="Proteomes" id="UP000295496">
    <property type="component" value="Unassembled WGS sequence"/>
</dbReference>
<dbReference type="Pfam" id="PF13649">
    <property type="entry name" value="Methyltransf_25"/>
    <property type="match status" value="1"/>
</dbReference>
<dbReference type="RefSeq" id="WP_132302731.1">
    <property type="nucleotide sequence ID" value="NZ_CP170642.1"/>
</dbReference>
<dbReference type="InterPro" id="IPR029063">
    <property type="entry name" value="SAM-dependent_MTases_sf"/>
</dbReference>
<feature type="domain" description="Methyltransferase" evidence="1">
    <location>
        <begin position="64"/>
        <end position="147"/>
    </location>
</feature>
<gene>
    <name evidence="2" type="ORF">EV692_2163</name>
</gene>
<dbReference type="InterPro" id="IPR041698">
    <property type="entry name" value="Methyltransf_25"/>
</dbReference>
<keyword evidence="3" id="KW-1185">Reference proteome</keyword>
<dbReference type="Gene3D" id="3.40.50.150">
    <property type="entry name" value="Vaccinia Virus protein VP39"/>
    <property type="match status" value="1"/>
</dbReference>
<accession>A0A4R1KRB5</accession>
<evidence type="ECO:0000313" key="3">
    <source>
        <dbReference type="Proteomes" id="UP000295496"/>
    </source>
</evidence>
<proteinExistence type="predicted"/>
<dbReference type="CDD" id="cd02440">
    <property type="entry name" value="AdoMet_MTases"/>
    <property type="match status" value="1"/>
</dbReference>
<dbReference type="OrthoDB" id="9795085at2"/>
<dbReference type="SUPFAM" id="SSF53335">
    <property type="entry name" value="S-adenosyl-L-methionine-dependent methyltransferases"/>
    <property type="match status" value="1"/>
</dbReference>
<dbReference type="AlphaFoldDB" id="A0A4R1KRB5"/>
<dbReference type="EMBL" id="SMGJ01000008">
    <property type="protein sequence ID" value="TCK67040.1"/>
    <property type="molecule type" value="Genomic_DNA"/>
</dbReference>
<keyword evidence="2" id="KW-0808">Transferase</keyword>
<comment type="caution">
    <text evidence="2">The sequence shown here is derived from an EMBL/GenBank/DDBJ whole genome shotgun (WGS) entry which is preliminary data.</text>
</comment>
<name>A0A4R1KRB5_9PAST</name>
<evidence type="ECO:0000313" key="2">
    <source>
        <dbReference type="EMBL" id="TCK67040.1"/>
    </source>
</evidence>